<reference evidence="4" key="1">
    <citation type="journal article" date="2012" name="Science">
        <title>The Paleozoic origin of enzymatic lignin decomposition reconstructed from 31 fungal genomes.</title>
        <authorList>
            <person name="Floudas D."/>
            <person name="Binder M."/>
            <person name="Riley R."/>
            <person name="Barry K."/>
            <person name="Blanchette R.A."/>
            <person name="Henrissat B."/>
            <person name="Martinez A.T."/>
            <person name="Otillar R."/>
            <person name="Spatafora J.W."/>
            <person name="Yadav J.S."/>
            <person name="Aerts A."/>
            <person name="Benoit I."/>
            <person name="Boyd A."/>
            <person name="Carlson A."/>
            <person name="Copeland A."/>
            <person name="Coutinho P.M."/>
            <person name="de Vries R.P."/>
            <person name="Ferreira P."/>
            <person name="Findley K."/>
            <person name="Foster B."/>
            <person name="Gaskell J."/>
            <person name="Glotzer D."/>
            <person name="Gorecki P."/>
            <person name="Heitman J."/>
            <person name="Hesse C."/>
            <person name="Hori C."/>
            <person name="Igarashi K."/>
            <person name="Jurgens J.A."/>
            <person name="Kallen N."/>
            <person name="Kersten P."/>
            <person name="Kohler A."/>
            <person name="Kuees U."/>
            <person name="Kumar T.K.A."/>
            <person name="Kuo A."/>
            <person name="LaButti K."/>
            <person name="Larrondo L.F."/>
            <person name="Lindquist E."/>
            <person name="Ling A."/>
            <person name="Lombard V."/>
            <person name="Lucas S."/>
            <person name="Lundell T."/>
            <person name="Martin R."/>
            <person name="McLaughlin D.J."/>
            <person name="Morgenstern I."/>
            <person name="Morin E."/>
            <person name="Murat C."/>
            <person name="Nagy L.G."/>
            <person name="Nolan M."/>
            <person name="Ohm R.A."/>
            <person name="Patyshakuliyeva A."/>
            <person name="Rokas A."/>
            <person name="Ruiz-Duenas F.J."/>
            <person name="Sabat G."/>
            <person name="Salamov A."/>
            <person name="Samejima M."/>
            <person name="Schmutz J."/>
            <person name="Slot J.C."/>
            <person name="St John F."/>
            <person name="Stenlid J."/>
            <person name="Sun H."/>
            <person name="Sun S."/>
            <person name="Syed K."/>
            <person name="Tsang A."/>
            <person name="Wiebenga A."/>
            <person name="Young D."/>
            <person name="Pisabarro A."/>
            <person name="Eastwood D.C."/>
            <person name="Martin F."/>
            <person name="Cullen D."/>
            <person name="Grigoriev I.V."/>
            <person name="Hibbett D.S."/>
        </authorList>
    </citation>
    <scope>NUCLEOTIDE SEQUENCE [LARGE SCALE GENOMIC DNA]</scope>
    <source>
        <strain evidence="4">RWD-64-598 SS2</strain>
    </source>
</reference>
<evidence type="ECO:0000256" key="2">
    <source>
        <dbReference type="ARBA" id="ARBA00022553"/>
    </source>
</evidence>
<evidence type="ECO:0000256" key="1">
    <source>
        <dbReference type="ARBA" id="ARBA00022450"/>
    </source>
</evidence>
<organism evidence="3 4">
    <name type="scientific">Coniophora puteana (strain RWD-64-598)</name>
    <name type="common">Brown rot fungus</name>
    <dbReference type="NCBI Taxonomy" id="741705"/>
    <lineage>
        <taxon>Eukaryota</taxon>
        <taxon>Fungi</taxon>
        <taxon>Dikarya</taxon>
        <taxon>Basidiomycota</taxon>
        <taxon>Agaricomycotina</taxon>
        <taxon>Agaricomycetes</taxon>
        <taxon>Agaricomycetidae</taxon>
        <taxon>Boletales</taxon>
        <taxon>Coniophorineae</taxon>
        <taxon>Coniophoraceae</taxon>
        <taxon>Coniophora</taxon>
    </lineage>
</organism>
<dbReference type="OMA" id="WIPADIA"/>
<protein>
    <recommendedName>
        <fullName evidence="5">Thioester reductase (TE) domain-containing protein</fullName>
    </recommendedName>
</protein>
<dbReference type="InterPro" id="IPR051414">
    <property type="entry name" value="Adenylate-forming_Reductase"/>
</dbReference>
<evidence type="ECO:0000313" key="4">
    <source>
        <dbReference type="Proteomes" id="UP000053558"/>
    </source>
</evidence>
<dbReference type="AlphaFoldDB" id="A0A5M3MLT9"/>
<dbReference type="PANTHER" id="PTHR43439:SF2">
    <property type="entry name" value="ENZYME, PUTATIVE (JCVI)-RELATED"/>
    <property type="match status" value="1"/>
</dbReference>
<dbReference type="Proteomes" id="UP000053558">
    <property type="component" value="Unassembled WGS sequence"/>
</dbReference>
<dbReference type="EMBL" id="JH711580">
    <property type="protein sequence ID" value="EIW80016.1"/>
    <property type="molecule type" value="Genomic_DNA"/>
</dbReference>
<evidence type="ECO:0000313" key="3">
    <source>
        <dbReference type="EMBL" id="EIW80016.1"/>
    </source>
</evidence>
<dbReference type="KEGG" id="cput:CONPUDRAFT_126465"/>
<dbReference type="RefSeq" id="XP_007770314.1">
    <property type="nucleotide sequence ID" value="XM_007772124.1"/>
</dbReference>
<keyword evidence="4" id="KW-1185">Reference proteome</keyword>
<comment type="caution">
    <text evidence="3">The sequence shown here is derived from an EMBL/GenBank/DDBJ whole genome shotgun (WGS) entry which is preliminary data.</text>
</comment>
<keyword evidence="2" id="KW-0597">Phosphoprotein</keyword>
<keyword evidence="1" id="KW-0596">Phosphopantetheine</keyword>
<dbReference type="Gene3D" id="3.40.50.720">
    <property type="entry name" value="NAD(P)-binding Rossmann-like Domain"/>
    <property type="match status" value="1"/>
</dbReference>
<accession>A0A5M3MLT9</accession>
<evidence type="ECO:0008006" key="5">
    <source>
        <dbReference type="Google" id="ProtNLM"/>
    </source>
</evidence>
<dbReference type="InterPro" id="IPR036291">
    <property type="entry name" value="NAD(P)-bd_dom_sf"/>
</dbReference>
<sequence length="208" mass="22268">MHMAGAFPGLDVLIARVGQLCGTSGNGAWNAKEWFPALVQASQAMGCFPTQDKPASWIPVSAAASVLVDLTLSSSKPKDSIVHLVHPQPVMFSSLASRFASTLDVPLVTYDAWLSKLAALSDDASSIPRVQPNGDGNDYSSIRALQLLPYFRGLALNADSGDSFGLPSLDCSQLKLCSKVVLSTEMESLGQADVVKWVVYWRQVGLLR</sequence>
<dbReference type="GeneID" id="19199982"/>
<gene>
    <name evidence="3" type="ORF">CONPUDRAFT_126465</name>
</gene>
<dbReference type="OrthoDB" id="429813at2759"/>
<dbReference type="SUPFAM" id="SSF51735">
    <property type="entry name" value="NAD(P)-binding Rossmann-fold domains"/>
    <property type="match status" value="1"/>
</dbReference>
<proteinExistence type="predicted"/>
<dbReference type="PANTHER" id="PTHR43439">
    <property type="entry name" value="PHENYLACETATE-COENZYME A LIGASE"/>
    <property type="match status" value="1"/>
</dbReference>
<name>A0A5M3MLT9_CONPW</name>